<dbReference type="AlphaFoldDB" id="A0A1G2KLM8"/>
<dbReference type="InterPro" id="IPR028098">
    <property type="entry name" value="Glyco_trans_4-like_N"/>
</dbReference>
<evidence type="ECO:0000259" key="2">
    <source>
        <dbReference type="Pfam" id="PF13439"/>
    </source>
</evidence>
<evidence type="ECO:0000259" key="1">
    <source>
        <dbReference type="Pfam" id="PF00534"/>
    </source>
</evidence>
<proteinExistence type="predicted"/>
<comment type="caution">
    <text evidence="3">The sequence shown here is derived from an EMBL/GenBank/DDBJ whole genome shotgun (WGS) entry which is preliminary data.</text>
</comment>
<dbReference type="Pfam" id="PF00534">
    <property type="entry name" value="Glycos_transf_1"/>
    <property type="match status" value="1"/>
</dbReference>
<dbReference type="PANTHER" id="PTHR45947:SF13">
    <property type="entry name" value="TRANSFERASE"/>
    <property type="match status" value="1"/>
</dbReference>
<dbReference type="CDD" id="cd03801">
    <property type="entry name" value="GT4_PimA-like"/>
    <property type="match status" value="1"/>
</dbReference>
<accession>A0A1G2KLM8</accession>
<gene>
    <name evidence="3" type="ORF">A3C07_01875</name>
</gene>
<dbReference type="EMBL" id="MHQI01000019">
    <property type="protein sequence ID" value="OHA00345.1"/>
    <property type="molecule type" value="Genomic_DNA"/>
</dbReference>
<evidence type="ECO:0000313" key="4">
    <source>
        <dbReference type="Proteomes" id="UP000179023"/>
    </source>
</evidence>
<sequence length="400" mass="46148">MKILVGHNYYQTAGGEDAVVRSECELLRNFGNEVMLYERSNLELNSLSFLQKIQHLWNLGWSNRSCQDFKSLLRKFRPDIVHFHNIFFMITPSVYFACREADVPVVQTQHNFRLLCSNALFYRDHRVCEDCLQKTLWQGVWHRCYRGSTFLTALVVKMLREHWKQKTWIDLIDAHIVLSQFSRQKFIQAGIPAERIFVKPNFAQSPMLVKRQDQGYALYLGRLSEEKGVRFLIEAWRTIALPLKIIGDGPLWGEMKEYIAAHDIKNVELLGYCASEKCQEYMQGAKLVVVPSQCYENFPRVIVEAFSCGVPVVASRLGSLAEIVEGSQAGMLFEPQDTISLVEKIHWAVEHNEDLLAMGKNAYRVFKERYTAEQNYEQLMKIYQKAIAASAQKGKAKALC</sequence>
<dbReference type="STRING" id="1802270.A3C07_01875"/>
<dbReference type="Gene3D" id="3.40.50.2000">
    <property type="entry name" value="Glycogen Phosphorylase B"/>
    <property type="match status" value="2"/>
</dbReference>
<dbReference type="PANTHER" id="PTHR45947">
    <property type="entry name" value="SULFOQUINOVOSYL TRANSFERASE SQD2"/>
    <property type="match status" value="1"/>
</dbReference>
<protein>
    <recommendedName>
        <fullName evidence="5">Glycosyl transferase family 1</fullName>
    </recommendedName>
</protein>
<dbReference type="Proteomes" id="UP000179023">
    <property type="component" value="Unassembled WGS sequence"/>
</dbReference>
<feature type="domain" description="Glycosyltransferase subfamily 4-like N-terminal" evidence="2">
    <location>
        <begin position="19"/>
        <end position="202"/>
    </location>
</feature>
<dbReference type="InterPro" id="IPR050194">
    <property type="entry name" value="Glycosyltransferase_grp1"/>
</dbReference>
<dbReference type="Pfam" id="PF13439">
    <property type="entry name" value="Glyco_transf_4"/>
    <property type="match status" value="1"/>
</dbReference>
<dbReference type="GO" id="GO:0016757">
    <property type="term" value="F:glycosyltransferase activity"/>
    <property type="evidence" value="ECO:0007669"/>
    <property type="project" value="InterPro"/>
</dbReference>
<dbReference type="InterPro" id="IPR001296">
    <property type="entry name" value="Glyco_trans_1"/>
</dbReference>
<reference evidence="3 4" key="1">
    <citation type="journal article" date="2016" name="Nat. Commun.">
        <title>Thousands of microbial genomes shed light on interconnected biogeochemical processes in an aquifer system.</title>
        <authorList>
            <person name="Anantharaman K."/>
            <person name="Brown C.T."/>
            <person name="Hug L.A."/>
            <person name="Sharon I."/>
            <person name="Castelle C.J."/>
            <person name="Probst A.J."/>
            <person name="Thomas B.C."/>
            <person name="Singh A."/>
            <person name="Wilkins M.J."/>
            <person name="Karaoz U."/>
            <person name="Brodie E.L."/>
            <person name="Williams K.H."/>
            <person name="Hubbard S.S."/>
            <person name="Banfield J.F."/>
        </authorList>
    </citation>
    <scope>NUCLEOTIDE SEQUENCE [LARGE SCALE GENOMIC DNA]</scope>
</reference>
<name>A0A1G2KLM8_9BACT</name>
<organism evidence="3 4">
    <name type="scientific">Candidatus Sungbacteria bacterium RIFCSPHIGHO2_02_FULL_47_11</name>
    <dbReference type="NCBI Taxonomy" id="1802270"/>
    <lineage>
        <taxon>Bacteria</taxon>
        <taxon>Candidatus Sungiibacteriota</taxon>
    </lineage>
</organism>
<evidence type="ECO:0000313" key="3">
    <source>
        <dbReference type="EMBL" id="OHA00345.1"/>
    </source>
</evidence>
<dbReference type="SUPFAM" id="SSF53756">
    <property type="entry name" value="UDP-Glycosyltransferase/glycogen phosphorylase"/>
    <property type="match status" value="1"/>
</dbReference>
<evidence type="ECO:0008006" key="5">
    <source>
        <dbReference type="Google" id="ProtNLM"/>
    </source>
</evidence>
<feature type="domain" description="Glycosyl transferase family 1" evidence="1">
    <location>
        <begin position="209"/>
        <end position="364"/>
    </location>
</feature>